<evidence type="ECO:0000259" key="3">
    <source>
        <dbReference type="Pfam" id="PF01068"/>
    </source>
</evidence>
<comment type="caution">
    <text evidence="4">The sequence shown here is derived from an EMBL/GenBank/DDBJ whole genome shotgun (WGS) entry which is preliminary data.</text>
</comment>
<keyword evidence="2 4" id="KW-0436">Ligase</keyword>
<evidence type="ECO:0000313" key="5">
    <source>
        <dbReference type="Proteomes" id="UP001603013"/>
    </source>
</evidence>
<dbReference type="Proteomes" id="UP001603013">
    <property type="component" value="Unassembled WGS sequence"/>
</dbReference>
<feature type="domain" description="ATP-dependent DNA ligase family profile" evidence="3">
    <location>
        <begin position="23"/>
        <end position="198"/>
    </location>
</feature>
<dbReference type="EMBL" id="JBIBSM010000007">
    <property type="protein sequence ID" value="MFF8277585.1"/>
    <property type="molecule type" value="Genomic_DNA"/>
</dbReference>
<dbReference type="InterPro" id="IPR050191">
    <property type="entry name" value="ATP-dep_DNA_ligase"/>
</dbReference>
<evidence type="ECO:0000256" key="1">
    <source>
        <dbReference type="ARBA" id="ARBA00007572"/>
    </source>
</evidence>
<dbReference type="RefSeq" id="WP_391934966.1">
    <property type="nucleotide sequence ID" value="NZ_JBIBSM010000007.1"/>
</dbReference>
<dbReference type="InterPro" id="IPR012310">
    <property type="entry name" value="DNA_ligase_ATP-dep_cent"/>
</dbReference>
<protein>
    <submittedName>
        <fullName evidence="4">ATP-dependent DNA ligase</fullName>
    </submittedName>
</protein>
<reference evidence="4 5" key="1">
    <citation type="submission" date="2024-10" db="EMBL/GenBank/DDBJ databases">
        <title>The Natural Products Discovery Center: Release of the First 8490 Sequenced Strains for Exploring Actinobacteria Biosynthetic Diversity.</title>
        <authorList>
            <person name="Kalkreuter E."/>
            <person name="Kautsar S.A."/>
            <person name="Yang D."/>
            <person name="Bader C.D."/>
            <person name="Teijaro C.N."/>
            <person name="Fluegel L."/>
            <person name="Davis C.M."/>
            <person name="Simpson J.R."/>
            <person name="Lauterbach L."/>
            <person name="Steele A.D."/>
            <person name="Gui C."/>
            <person name="Meng S."/>
            <person name="Li G."/>
            <person name="Viehrig K."/>
            <person name="Ye F."/>
            <person name="Su P."/>
            <person name="Kiefer A.F."/>
            <person name="Nichols A."/>
            <person name="Cepeda A.J."/>
            <person name="Yan W."/>
            <person name="Fan B."/>
            <person name="Jiang Y."/>
            <person name="Adhikari A."/>
            <person name="Zheng C.-J."/>
            <person name="Schuster L."/>
            <person name="Cowan T.M."/>
            <person name="Smanski M.J."/>
            <person name="Chevrette M.G."/>
            <person name="De Carvalho L.P.S."/>
            <person name="Shen B."/>
        </authorList>
    </citation>
    <scope>NUCLEOTIDE SEQUENCE [LARGE SCALE GENOMIC DNA]</scope>
    <source>
        <strain evidence="4 5">NPDC015755</strain>
    </source>
</reference>
<proteinExistence type="inferred from homology"/>
<gene>
    <name evidence="4" type="ORF">ACF05T_15960</name>
</gene>
<comment type="similarity">
    <text evidence="1">Belongs to the ATP-dependent DNA ligase family.</text>
</comment>
<dbReference type="PANTHER" id="PTHR45674">
    <property type="entry name" value="DNA LIGASE 1/3 FAMILY MEMBER"/>
    <property type="match status" value="1"/>
</dbReference>
<name>A0ABW6YDA1_9ACTN</name>
<accession>A0ABW6YDA1</accession>
<keyword evidence="5" id="KW-1185">Reference proteome</keyword>
<dbReference type="Pfam" id="PF01068">
    <property type="entry name" value="DNA_ligase_A_M"/>
    <property type="match status" value="1"/>
</dbReference>
<dbReference type="PANTHER" id="PTHR45674:SF4">
    <property type="entry name" value="DNA LIGASE 1"/>
    <property type="match status" value="1"/>
</dbReference>
<organism evidence="4 5">
    <name type="scientific">Streptomyces lateritius</name>
    <dbReference type="NCBI Taxonomy" id="67313"/>
    <lineage>
        <taxon>Bacteria</taxon>
        <taxon>Bacillati</taxon>
        <taxon>Actinomycetota</taxon>
        <taxon>Actinomycetes</taxon>
        <taxon>Kitasatosporales</taxon>
        <taxon>Streptomycetaceae</taxon>
        <taxon>Streptomyces</taxon>
    </lineage>
</organism>
<evidence type="ECO:0000313" key="4">
    <source>
        <dbReference type="EMBL" id="MFF8277585.1"/>
    </source>
</evidence>
<dbReference type="Gene3D" id="3.30.470.30">
    <property type="entry name" value="DNA ligase/mRNA capping enzyme"/>
    <property type="match status" value="1"/>
</dbReference>
<evidence type="ECO:0000256" key="2">
    <source>
        <dbReference type="ARBA" id="ARBA00022598"/>
    </source>
</evidence>
<dbReference type="SUPFAM" id="SSF56091">
    <property type="entry name" value="DNA ligase/mRNA capping enzyme, catalytic domain"/>
    <property type="match status" value="1"/>
</dbReference>
<sequence>MPPALDPPLKVALAHSVATLPRGPGLAYEPKFDGHRVVIFRYEAERVVLQARSGRIVTSAFPDLATAARDLPEGVVLDGEVVVWTGGKTDFAAVQARAAATPARAPALARRLPASYAAFDLLAEGGRDLRPLRYERRRERLVAVLGPLGPPLQAVPMTTDPDVAALWFETLTASGLEGLVVKRLDQAYRGGTRAWRKLRHTDTREAAVVGFTGSAQRPDALVLVLPDDDTPVVSRPLAPGLRLRAGAELGGLTEGSGVATAVGKGEVEYRKVPAGIVLAEVAQGTTRHALVTVERLRTAE</sequence>
<dbReference type="GO" id="GO:0016874">
    <property type="term" value="F:ligase activity"/>
    <property type="evidence" value="ECO:0007669"/>
    <property type="project" value="UniProtKB-KW"/>
</dbReference>